<dbReference type="Pfam" id="PF00072">
    <property type="entry name" value="Response_reg"/>
    <property type="match status" value="1"/>
</dbReference>
<dbReference type="SMART" id="SM00448">
    <property type="entry name" value="REC"/>
    <property type="match status" value="1"/>
</dbReference>
<dbReference type="PROSITE" id="PS50110">
    <property type="entry name" value="RESPONSE_REGULATORY"/>
    <property type="match status" value="1"/>
</dbReference>
<dbReference type="PRINTS" id="PR00038">
    <property type="entry name" value="HTHLUXR"/>
</dbReference>
<keyword evidence="2" id="KW-0805">Transcription regulation</keyword>
<feature type="domain" description="HTH luxR-type" evidence="6">
    <location>
        <begin position="144"/>
        <end position="215"/>
    </location>
</feature>
<dbReference type="InterPro" id="IPR001789">
    <property type="entry name" value="Sig_transdc_resp-reg_receiver"/>
</dbReference>
<keyword evidence="1 5" id="KW-0597">Phosphoprotein</keyword>
<evidence type="ECO:0000259" key="7">
    <source>
        <dbReference type="PROSITE" id="PS50110"/>
    </source>
</evidence>
<dbReference type="InterPro" id="IPR039420">
    <property type="entry name" value="WalR-like"/>
</dbReference>
<evidence type="ECO:0000256" key="3">
    <source>
        <dbReference type="ARBA" id="ARBA00023125"/>
    </source>
</evidence>
<sequence length="222" mass="23786">MRIVICEDSVLLREGLVRLLEDAGHEVVAALGDTTGLDDAVTTLDPDLVILDVRLPPTRTDEGIRAAVALRVARPALPLLVLSQYVEERYATELISGAGGGLGYLLKDRVADVTEFVVTLSEIGAGGTVFDPEVVAQLLGRRARDARMQRLTDREATVLALIAEGKSNQAIAQTLFISEGSVEKHITSVFQKLELEQDDSGNRRVQAALAHIAHSPQSGGLS</sequence>
<proteinExistence type="predicted"/>
<dbReference type="RefSeq" id="WP_344071826.1">
    <property type="nucleotide sequence ID" value="NZ_BAAAPL010000002.1"/>
</dbReference>
<evidence type="ECO:0000259" key="6">
    <source>
        <dbReference type="PROSITE" id="PS50043"/>
    </source>
</evidence>
<keyword evidence="3" id="KW-0238">DNA-binding</keyword>
<dbReference type="PANTHER" id="PTHR43214:SF24">
    <property type="entry name" value="TRANSCRIPTIONAL REGULATORY PROTEIN NARL-RELATED"/>
    <property type="match status" value="1"/>
</dbReference>
<evidence type="ECO:0000313" key="9">
    <source>
        <dbReference type="Proteomes" id="UP001501690"/>
    </source>
</evidence>
<dbReference type="PANTHER" id="PTHR43214">
    <property type="entry name" value="TWO-COMPONENT RESPONSE REGULATOR"/>
    <property type="match status" value="1"/>
</dbReference>
<dbReference type="PROSITE" id="PS00622">
    <property type="entry name" value="HTH_LUXR_1"/>
    <property type="match status" value="1"/>
</dbReference>
<dbReference type="Pfam" id="PF00196">
    <property type="entry name" value="GerE"/>
    <property type="match status" value="1"/>
</dbReference>
<dbReference type="InterPro" id="IPR011006">
    <property type="entry name" value="CheY-like_superfamily"/>
</dbReference>
<comment type="caution">
    <text evidence="8">The sequence shown here is derived from an EMBL/GenBank/DDBJ whole genome shotgun (WGS) entry which is preliminary data.</text>
</comment>
<organism evidence="8 9">
    <name type="scientific">Microbacterium sediminicola</name>
    <dbReference type="NCBI Taxonomy" id="415210"/>
    <lineage>
        <taxon>Bacteria</taxon>
        <taxon>Bacillati</taxon>
        <taxon>Actinomycetota</taxon>
        <taxon>Actinomycetes</taxon>
        <taxon>Micrococcales</taxon>
        <taxon>Microbacteriaceae</taxon>
        <taxon>Microbacterium</taxon>
    </lineage>
</organism>
<dbReference type="SUPFAM" id="SSF52172">
    <property type="entry name" value="CheY-like"/>
    <property type="match status" value="1"/>
</dbReference>
<keyword evidence="9" id="KW-1185">Reference proteome</keyword>
<evidence type="ECO:0000256" key="5">
    <source>
        <dbReference type="PROSITE-ProRule" id="PRU00169"/>
    </source>
</evidence>
<dbReference type="InterPro" id="IPR058245">
    <property type="entry name" value="NreC/VraR/RcsB-like_REC"/>
</dbReference>
<evidence type="ECO:0000256" key="4">
    <source>
        <dbReference type="ARBA" id="ARBA00023163"/>
    </source>
</evidence>
<protein>
    <submittedName>
        <fullName evidence="8">Response regulator transcription factor</fullName>
    </submittedName>
</protein>
<accession>A0ABP4UC57</accession>
<dbReference type="InterPro" id="IPR000792">
    <property type="entry name" value="Tscrpt_reg_LuxR_C"/>
</dbReference>
<feature type="modified residue" description="4-aspartylphosphate" evidence="5">
    <location>
        <position position="52"/>
    </location>
</feature>
<evidence type="ECO:0000313" key="8">
    <source>
        <dbReference type="EMBL" id="GAA1700979.1"/>
    </source>
</evidence>
<evidence type="ECO:0000256" key="1">
    <source>
        <dbReference type="ARBA" id="ARBA00022553"/>
    </source>
</evidence>
<name>A0ABP4UC57_9MICO</name>
<evidence type="ECO:0000256" key="2">
    <source>
        <dbReference type="ARBA" id="ARBA00023015"/>
    </source>
</evidence>
<gene>
    <name evidence="8" type="ORF">GCM10009808_18420</name>
</gene>
<dbReference type="SMART" id="SM00421">
    <property type="entry name" value="HTH_LUXR"/>
    <property type="match status" value="1"/>
</dbReference>
<dbReference type="CDD" id="cd17535">
    <property type="entry name" value="REC_NarL-like"/>
    <property type="match status" value="1"/>
</dbReference>
<dbReference type="Proteomes" id="UP001501690">
    <property type="component" value="Unassembled WGS sequence"/>
</dbReference>
<dbReference type="InterPro" id="IPR016032">
    <property type="entry name" value="Sig_transdc_resp-reg_C-effctor"/>
</dbReference>
<dbReference type="EMBL" id="BAAAPL010000002">
    <property type="protein sequence ID" value="GAA1700979.1"/>
    <property type="molecule type" value="Genomic_DNA"/>
</dbReference>
<dbReference type="PROSITE" id="PS50043">
    <property type="entry name" value="HTH_LUXR_2"/>
    <property type="match status" value="1"/>
</dbReference>
<dbReference type="CDD" id="cd06170">
    <property type="entry name" value="LuxR_C_like"/>
    <property type="match status" value="1"/>
</dbReference>
<dbReference type="SUPFAM" id="SSF46894">
    <property type="entry name" value="C-terminal effector domain of the bipartite response regulators"/>
    <property type="match status" value="1"/>
</dbReference>
<dbReference type="Gene3D" id="3.40.50.2300">
    <property type="match status" value="1"/>
</dbReference>
<feature type="domain" description="Response regulatory" evidence="7">
    <location>
        <begin position="2"/>
        <end position="122"/>
    </location>
</feature>
<reference evidence="9" key="1">
    <citation type="journal article" date="2019" name="Int. J. Syst. Evol. Microbiol.">
        <title>The Global Catalogue of Microorganisms (GCM) 10K type strain sequencing project: providing services to taxonomists for standard genome sequencing and annotation.</title>
        <authorList>
            <consortium name="The Broad Institute Genomics Platform"/>
            <consortium name="The Broad Institute Genome Sequencing Center for Infectious Disease"/>
            <person name="Wu L."/>
            <person name="Ma J."/>
        </authorList>
    </citation>
    <scope>NUCLEOTIDE SEQUENCE [LARGE SCALE GENOMIC DNA]</scope>
    <source>
        <strain evidence="9">JCM 15577</strain>
    </source>
</reference>
<keyword evidence="4" id="KW-0804">Transcription</keyword>